<dbReference type="Gene3D" id="1.10.1040.10">
    <property type="entry name" value="N-(1-d-carboxylethyl)-l-norvaline Dehydrogenase, domain 2"/>
    <property type="match status" value="1"/>
</dbReference>
<dbReference type="SUPFAM" id="SSF51735">
    <property type="entry name" value="NAD(P)-binding Rossmann-fold domains"/>
    <property type="match status" value="1"/>
</dbReference>
<evidence type="ECO:0000256" key="4">
    <source>
        <dbReference type="PIRSR" id="PIRSR000103-1"/>
    </source>
</evidence>
<dbReference type="InterPro" id="IPR015815">
    <property type="entry name" value="HIBADH-related"/>
</dbReference>
<comment type="similarity">
    <text evidence="1">Belongs to the HIBADH-related family.</text>
</comment>
<evidence type="ECO:0000256" key="2">
    <source>
        <dbReference type="ARBA" id="ARBA00023002"/>
    </source>
</evidence>
<evidence type="ECO:0000259" key="6">
    <source>
        <dbReference type="Pfam" id="PF03446"/>
    </source>
</evidence>
<dbReference type="InterPro" id="IPR008927">
    <property type="entry name" value="6-PGluconate_DH-like_C_sf"/>
</dbReference>
<evidence type="ECO:0000313" key="8">
    <source>
        <dbReference type="EMBL" id="MBB2986850.1"/>
    </source>
</evidence>
<dbReference type="Pfam" id="PF03446">
    <property type="entry name" value="NAD_binding_2"/>
    <property type="match status" value="1"/>
</dbReference>
<protein>
    <submittedName>
        <fullName evidence="8">3-hydroxyisobutyrate dehydrogenase</fullName>
        <ecNumber evidence="8">1.1.1.31</ecNumber>
    </submittedName>
</protein>
<sequence length="321" mass="31984">MTNHLTVAVLGTGIMGAAMARNLASAGHDVRAWNRSRDKAEPLADDGVTVADSAEEAVRGAQAVVTMLHDGEAVRQVMASAAAGVERGAVWLQATTVGLDDLDELASLAREHGLVLVDSPVLGTRGPAEAGELVVLAAGPQEGRDRAAAVFDAVGSRTTWTGETPGAATRLKLVANSWVIAVTAAAGETLALAQGLGVDPDDFLAAIEGGPLDMGYLRAKTGLIREGGLSPAQFAVTTAEKDARLIVGAGDDAGVRLDVARAAADRLGRAAALGHGDEDLAAAYYASFGTDGAPAGGAAAGGDDAGGDDAGGDDAGGDEAD</sequence>
<dbReference type="EMBL" id="JACHVT010000004">
    <property type="protein sequence ID" value="MBB2986850.1"/>
    <property type="molecule type" value="Genomic_DNA"/>
</dbReference>
<organism evidence="8 9">
    <name type="scientific">Terracoccus luteus</name>
    <dbReference type="NCBI Taxonomy" id="53356"/>
    <lineage>
        <taxon>Bacteria</taxon>
        <taxon>Bacillati</taxon>
        <taxon>Actinomycetota</taxon>
        <taxon>Actinomycetes</taxon>
        <taxon>Micrococcales</taxon>
        <taxon>Intrasporangiaceae</taxon>
        <taxon>Terracoccus</taxon>
    </lineage>
</organism>
<dbReference type="PANTHER" id="PTHR43580:SF2">
    <property type="entry name" value="CYTOKINE-LIKE NUCLEAR FACTOR N-PAC"/>
    <property type="match status" value="1"/>
</dbReference>
<dbReference type="InterPro" id="IPR036291">
    <property type="entry name" value="NAD(P)-bd_dom_sf"/>
</dbReference>
<evidence type="ECO:0000256" key="3">
    <source>
        <dbReference type="ARBA" id="ARBA00023027"/>
    </source>
</evidence>
<evidence type="ECO:0000313" key="9">
    <source>
        <dbReference type="Proteomes" id="UP000590811"/>
    </source>
</evidence>
<dbReference type="InterPro" id="IPR013328">
    <property type="entry name" value="6PGD_dom2"/>
</dbReference>
<gene>
    <name evidence="8" type="ORF">FHW14_002015</name>
</gene>
<feature type="region of interest" description="Disordered" evidence="5">
    <location>
        <begin position="295"/>
        <end position="321"/>
    </location>
</feature>
<dbReference type="InterPro" id="IPR029154">
    <property type="entry name" value="HIBADH-like_NADP-bd"/>
</dbReference>
<evidence type="ECO:0000259" key="7">
    <source>
        <dbReference type="Pfam" id="PF14833"/>
    </source>
</evidence>
<dbReference type="AlphaFoldDB" id="A0A839PRP0"/>
<dbReference type="RefSeq" id="WP_184510097.1">
    <property type="nucleotide sequence ID" value="NZ_JACHVT010000004.1"/>
</dbReference>
<comment type="caution">
    <text evidence="8">The sequence shown here is derived from an EMBL/GenBank/DDBJ whole genome shotgun (WGS) entry which is preliminary data.</text>
</comment>
<dbReference type="PIRSF" id="PIRSF000103">
    <property type="entry name" value="HIBADH"/>
    <property type="match status" value="1"/>
</dbReference>
<dbReference type="GO" id="GO:0051287">
    <property type="term" value="F:NAD binding"/>
    <property type="evidence" value="ECO:0007669"/>
    <property type="project" value="InterPro"/>
</dbReference>
<keyword evidence="2 8" id="KW-0560">Oxidoreductase</keyword>
<evidence type="ECO:0000256" key="5">
    <source>
        <dbReference type="SAM" id="MobiDB-lite"/>
    </source>
</evidence>
<dbReference type="Pfam" id="PF14833">
    <property type="entry name" value="NAD_binding_11"/>
    <property type="match status" value="1"/>
</dbReference>
<evidence type="ECO:0000256" key="1">
    <source>
        <dbReference type="ARBA" id="ARBA00009080"/>
    </source>
</evidence>
<proteinExistence type="inferred from homology"/>
<feature type="compositionally biased region" description="Acidic residues" evidence="5">
    <location>
        <begin position="305"/>
        <end position="321"/>
    </location>
</feature>
<name>A0A839PRP0_9MICO</name>
<feature type="domain" description="3-hydroxyisobutyrate dehydrogenase-like NAD-binding" evidence="7">
    <location>
        <begin position="166"/>
        <end position="284"/>
    </location>
</feature>
<dbReference type="GO" id="GO:0050661">
    <property type="term" value="F:NADP binding"/>
    <property type="evidence" value="ECO:0007669"/>
    <property type="project" value="InterPro"/>
</dbReference>
<dbReference type="Gene3D" id="3.40.50.720">
    <property type="entry name" value="NAD(P)-binding Rossmann-like Domain"/>
    <property type="match status" value="1"/>
</dbReference>
<dbReference type="EC" id="1.1.1.31" evidence="8"/>
<reference evidence="8 9" key="1">
    <citation type="submission" date="2020-08" db="EMBL/GenBank/DDBJ databases">
        <title>Genomic Encyclopedia of Type Strains, Phase IV (KMG-V): Genome sequencing to study the core and pangenomes of soil and plant-associated prokaryotes.</title>
        <authorList>
            <person name="Whitman W."/>
        </authorList>
    </citation>
    <scope>NUCLEOTIDE SEQUENCE [LARGE SCALE GENOMIC DNA]</scope>
    <source>
        <strain evidence="8 9">B3ACCR2</strain>
    </source>
</reference>
<dbReference type="PANTHER" id="PTHR43580">
    <property type="entry name" value="OXIDOREDUCTASE GLYR1-RELATED"/>
    <property type="match status" value="1"/>
</dbReference>
<dbReference type="SUPFAM" id="SSF48179">
    <property type="entry name" value="6-phosphogluconate dehydrogenase C-terminal domain-like"/>
    <property type="match status" value="1"/>
</dbReference>
<feature type="active site" evidence="4">
    <location>
        <position position="172"/>
    </location>
</feature>
<dbReference type="GO" id="GO:0008442">
    <property type="term" value="F:3-hydroxyisobutyrate dehydrogenase activity"/>
    <property type="evidence" value="ECO:0007669"/>
    <property type="project" value="UniProtKB-EC"/>
</dbReference>
<feature type="domain" description="6-phosphogluconate dehydrogenase NADP-binding" evidence="6">
    <location>
        <begin position="6"/>
        <end position="162"/>
    </location>
</feature>
<accession>A0A839PRP0</accession>
<dbReference type="InterPro" id="IPR006115">
    <property type="entry name" value="6PGDH_NADP-bd"/>
</dbReference>
<feature type="compositionally biased region" description="Gly residues" evidence="5">
    <location>
        <begin position="295"/>
        <end position="304"/>
    </location>
</feature>
<keyword evidence="3" id="KW-0520">NAD</keyword>
<dbReference type="InterPro" id="IPR051265">
    <property type="entry name" value="HIBADH-related_NP60_sf"/>
</dbReference>
<dbReference type="Proteomes" id="UP000590811">
    <property type="component" value="Unassembled WGS sequence"/>
</dbReference>